<dbReference type="InterPro" id="IPR006597">
    <property type="entry name" value="Sel1-like"/>
</dbReference>
<dbReference type="Pfam" id="PF08238">
    <property type="entry name" value="Sel1"/>
    <property type="match status" value="2"/>
</dbReference>
<comment type="caution">
    <text evidence="1">The sequence shown here is derived from an EMBL/GenBank/DDBJ whole genome shotgun (WGS) entry which is preliminary data.</text>
</comment>
<sequence length="169" mass="19235">MNYSVKLANVNKLCLSCFYTVFGVLLLTLIWGSGIAHAGKVYYEKAPLTGSSPGVVKQYEVKKGPVGESQFKEAEKFRLEKDYRRAETYYTQSAELGYGMAHFRLGQMYATGRGSVRSLVEAHMHYNLASYLGVNEARTAMLVLEDQMTEDQVEQAMRRAVRYRERHNL</sequence>
<dbReference type="SUPFAM" id="SSF81901">
    <property type="entry name" value="HCP-like"/>
    <property type="match status" value="1"/>
</dbReference>
<dbReference type="RefSeq" id="WP_284380424.1">
    <property type="nucleotide sequence ID" value="NZ_BSNM01000011.1"/>
</dbReference>
<name>A0AA37W784_9GAMM</name>
<protein>
    <recommendedName>
        <fullName evidence="3">Sel1 repeat family protein</fullName>
    </recommendedName>
</protein>
<dbReference type="AlphaFoldDB" id="A0AA37W784"/>
<dbReference type="SMART" id="SM00671">
    <property type="entry name" value="SEL1"/>
    <property type="match status" value="2"/>
</dbReference>
<evidence type="ECO:0008006" key="3">
    <source>
        <dbReference type="Google" id="ProtNLM"/>
    </source>
</evidence>
<dbReference type="InterPro" id="IPR011990">
    <property type="entry name" value="TPR-like_helical_dom_sf"/>
</dbReference>
<proteinExistence type="predicted"/>
<organism evidence="1 2">
    <name type="scientific">Litoribrevibacter albus</name>
    <dbReference type="NCBI Taxonomy" id="1473156"/>
    <lineage>
        <taxon>Bacteria</taxon>
        <taxon>Pseudomonadati</taxon>
        <taxon>Pseudomonadota</taxon>
        <taxon>Gammaproteobacteria</taxon>
        <taxon>Oceanospirillales</taxon>
        <taxon>Oceanospirillaceae</taxon>
        <taxon>Litoribrevibacter</taxon>
    </lineage>
</organism>
<reference evidence="1" key="1">
    <citation type="journal article" date="2014" name="Int. J. Syst. Evol. Microbiol.">
        <title>Complete genome sequence of Corynebacterium casei LMG S-19264T (=DSM 44701T), isolated from a smear-ripened cheese.</title>
        <authorList>
            <consortium name="US DOE Joint Genome Institute (JGI-PGF)"/>
            <person name="Walter F."/>
            <person name="Albersmeier A."/>
            <person name="Kalinowski J."/>
            <person name="Ruckert C."/>
        </authorList>
    </citation>
    <scope>NUCLEOTIDE SEQUENCE</scope>
    <source>
        <strain evidence="1">NBRC 110071</strain>
    </source>
</reference>
<gene>
    <name evidence="1" type="ORF">GCM10007876_14530</name>
</gene>
<dbReference type="EMBL" id="BSNM01000011">
    <property type="protein sequence ID" value="GLQ30974.1"/>
    <property type="molecule type" value="Genomic_DNA"/>
</dbReference>
<accession>A0AA37W784</accession>
<evidence type="ECO:0000313" key="2">
    <source>
        <dbReference type="Proteomes" id="UP001161389"/>
    </source>
</evidence>
<reference evidence="1" key="2">
    <citation type="submission" date="2023-01" db="EMBL/GenBank/DDBJ databases">
        <title>Draft genome sequence of Litoribrevibacter albus strain NBRC 110071.</title>
        <authorList>
            <person name="Sun Q."/>
            <person name="Mori K."/>
        </authorList>
    </citation>
    <scope>NUCLEOTIDE SEQUENCE</scope>
    <source>
        <strain evidence="1">NBRC 110071</strain>
    </source>
</reference>
<evidence type="ECO:0000313" key="1">
    <source>
        <dbReference type="EMBL" id="GLQ30974.1"/>
    </source>
</evidence>
<dbReference type="Proteomes" id="UP001161389">
    <property type="component" value="Unassembled WGS sequence"/>
</dbReference>
<keyword evidence="2" id="KW-1185">Reference proteome</keyword>
<dbReference type="Gene3D" id="1.25.40.10">
    <property type="entry name" value="Tetratricopeptide repeat domain"/>
    <property type="match status" value="1"/>
</dbReference>